<dbReference type="STRING" id="1182542.W9YT73"/>
<dbReference type="AlphaFoldDB" id="W9YT73"/>
<gene>
    <name evidence="2" type="ORF">A1O3_01002</name>
</gene>
<dbReference type="PANTHER" id="PTHR21310:SF55">
    <property type="entry name" value="AMINOGLYCOSIDE PHOSPHOTRANSFERASE DOMAIN-CONTAINING PROTEIN"/>
    <property type="match status" value="1"/>
</dbReference>
<feature type="domain" description="Aminoglycoside phosphotransferase" evidence="1">
    <location>
        <begin position="109"/>
        <end position="297"/>
    </location>
</feature>
<dbReference type="HOGENOM" id="CLU_021768_8_1_1"/>
<evidence type="ECO:0000313" key="3">
    <source>
        <dbReference type="Proteomes" id="UP000019478"/>
    </source>
</evidence>
<dbReference type="InterPro" id="IPR051678">
    <property type="entry name" value="AGP_Transferase"/>
</dbReference>
<proteinExistence type="predicted"/>
<protein>
    <recommendedName>
        <fullName evidence="1">Aminoglycoside phosphotransferase domain-containing protein</fullName>
    </recommendedName>
</protein>
<dbReference type="Pfam" id="PF01636">
    <property type="entry name" value="APH"/>
    <property type="match status" value="1"/>
</dbReference>
<accession>W9YT73</accession>
<dbReference type="EMBL" id="AMGY01000001">
    <property type="protein sequence ID" value="EXJ92451.1"/>
    <property type="molecule type" value="Genomic_DNA"/>
</dbReference>
<dbReference type="OrthoDB" id="2906425at2759"/>
<organism evidence="2 3">
    <name type="scientific">Capronia epimyces CBS 606.96</name>
    <dbReference type="NCBI Taxonomy" id="1182542"/>
    <lineage>
        <taxon>Eukaryota</taxon>
        <taxon>Fungi</taxon>
        <taxon>Dikarya</taxon>
        <taxon>Ascomycota</taxon>
        <taxon>Pezizomycotina</taxon>
        <taxon>Eurotiomycetes</taxon>
        <taxon>Chaetothyriomycetidae</taxon>
        <taxon>Chaetothyriales</taxon>
        <taxon>Herpotrichiellaceae</taxon>
        <taxon>Capronia</taxon>
    </lineage>
</organism>
<reference evidence="2 3" key="1">
    <citation type="submission" date="2013-03" db="EMBL/GenBank/DDBJ databases">
        <title>The Genome Sequence of Capronia epimyces CBS 606.96.</title>
        <authorList>
            <consortium name="The Broad Institute Genomics Platform"/>
            <person name="Cuomo C."/>
            <person name="de Hoog S."/>
            <person name="Gorbushina A."/>
            <person name="Walker B."/>
            <person name="Young S.K."/>
            <person name="Zeng Q."/>
            <person name="Gargeya S."/>
            <person name="Fitzgerald M."/>
            <person name="Haas B."/>
            <person name="Abouelleil A."/>
            <person name="Allen A.W."/>
            <person name="Alvarado L."/>
            <person name="Arachchi H.M."/>
            <person name="Berlin A.M."/>
            <person name="Chapman S.B."/>
            <person name="Gainer-Dewar J."/>
            <person name="Goldberg J."/>
            <person name="Griggs A."/>
            <person name="Gujja S."/>
            <person name="Hansen M."/>
            <person name="Howarth C."/>
            <person name="Imamovic A."/>
            <person name="Ireland A."/>
            <person name="Larimer J."/>
            <person name="McCowan C."/>
            <person name="Murphy C."/>
            <person name="Pearson M."/>
            <person name="Poon T.W."/>
            <person name="Priest M."/>
            <person name="Roberts A."/>
            <person name="Saif S."/>
            <person name="Shea T."/>
            <person name="Sisk P."/>
            <person name="Sykes S."/>
            <person name="Wortman J."/>
            <person name="Nusbaum C."/>
            <person name="Birren B."/>
        </authorList>
    </citation>
    <scope>NUCLEOTIDE SEQUENCE [LARGE SCALE GENOMIC DNA]</scope>
    <source>
        <strain evidence="2 3">CBS 606.96</strain>
    </source>
</reference>
<dbReference type="Proteomes" id="UP000019478">
    <property type="component" value="Unassembled WGS sequence"/>
</dbReference>
<dbReference type="Gene3D" id="3.90.1200.10">
    <property type="match status" value="1"/>
</dbReference>
<evidence type="ECO:0000313" key="2">
    <source>
        <dbReference type="EMBL" id="EXJ92451.1"/>
    </source>
</evidence>
<name>W9YT73_9EURO</name>
<dbReference type="GeneID" id="19165141"/>
<dbReference type="SUPFAM" id="SSF56112">
    <property type="entry name" value="Protein kinase-like (PK-like)"/>
    <property type="match status" value="1"/>
</dbReference>
<keyword evidence="3" id="KW-1185">Reference proteome</keyword>
<dbReference type="RefSeq" id="XP_007729341.1">
    <property type="nucleotide sequence ID" value="XM_007731151.1"/>
</dbReference>
<dbReference type="PANTHER" id="PTHR21310">
    <property type="entry name" value="AMINOGLYCOSIDE PHOSPHOTRANSFERASE-RELATED-RELATED"/>
    <property type="match status" value="1"/>
</dbReference>
<dbReference type="InterPro" id="IPR011009">
    <property type="entry name" value="Kinase-like_dom_sf"/>
</dbReference>
<dbReference type="InterPro" id="IPR002575">
    <property type="entry name" value="Aminoglycoside_PTrfase"/>
</dbReference>
<sequence>MVAIIRVSEHSKSFLRAWTPAILRPDYCWPRPIQAKLSTTTPPTPPVTRPAIRRFWGLVHRLLAWFSRMYVVWFDEKPGFWGYQDHIYHLPFGLLLKWSEHASIEEAVATQMVRAAGMPAPKVLCYGEHPNNNSRFSILMTRLPGHDLQNHREPFNPDEEGPWMDELKRCLDAMRSWKSPFGDSRICSPIGTAIRTIRVPRHVMGPFETEAELHDYLLSASSDHTHNSRAEYEADQALARKIYDMPHRVVFTQGDFKAHNIRISEDAHLTGFIDWESAGWCPEYWEFTTSMRWGFGTWWYQVTNFLGGHQYLEELKCDKALNSLTVDSYAFD</sequence>
<dbReference type="eggNOG" id="ENOG502SHQX">
    <property type="taxonomic scope" value="Eukaryota"/>
</dbReference>
<comment type="caution">
    <text evidence="2">The sequence shown here is derived from an EMBL/GenBank/DDBJ whole genome shotgun (WGS) entry which is preliminary data.</text>
</comment>
<evidence type="ECO:0000259" key="1">
    <source>
        <dbReference type="Pfam" id="PF01636"/>
    </source>
</evidence>